<evidence type="ECO:0000313" key="3">
    <source>
        <dbReference type="Proteomes" id="UP000319801"/>
    </source>
</evidence>
<organism evidence="2 3">
    <name type="scientific">Bagarius yarrelli</name>
    <name type="common">Goonch</name>
    <name type="synonym">Bagrus yarrelli</name>
    <dbReference type="NCBI Taxonomy" id="175774"/>
    <lineage>
        <taxon>Eukaryota</taxon>
        <taxon>Metazoa</taxon>
        <taxon>Chordata</taxon>
        <taxon>Craniata</taxon>
        <taxon>Vertebrata</taxon>
        <taxon>Euteleostomi</taxon>
        <taxon>Actinopterygii</taxon>
        <taxon>Neopterygii</taxon>
        <taxon>Teleostei</taxon>
        <taxon>Ostariophysi</taxon>
        <taxon>Siluriformes</taxon>
        <taxon>Sisoridae</taxon>
        <taxon>Sisorinae</taxon>
        <taxon>Bagarius</taxon>
    </lineage>
</organism>
<evidence type="ECO:0000313" key="2">
    <source>
        <dbReference type="EMBL" id="TSK98367.1"/>
    </source>
</evidence>
<gene>
    <name evidence="2" type="ORF">Baya_5281</name>
</gene>
<sequence>MLCPDTGVGSSQQLLSSTPIKRSNKRSPLEEEGEEDPFETTSSMNIEEPMDPTYDPAASDADLTEPTDVT</sequence>
<dbReference type="OrthoDB" id="5814287at2759"/>
<dbReference type="EMBL" id="VCAZ01000024">
    <property type="protein sequence ID" value="TSK98367.1"/>
    <property type="molecule type" value="Genomic_DNA"/>
</dbReference>
<evidence type="ECO:0000256" key="1">
    <source>
        <dbReference type="SAM" id="MobiDB-lite"/>
    </source>
</evidence>
<keyword evidence="3" id="KW-1185">Reference proteome</keyword>
<proteinExistence type="predicted"/>
<reference evidence="2 3" key="1">
    <citation type="journal article" date="2019" name="Genome Biol. Evol.">
        <title>Whole-Genome Sequencing of the Giant Devil Catfish, Bagarius yarrelli.</title>
        <authorList>
            <person name="Jiang W."/>
            <person name="Lv Y."/>
            <person name="Cheng L."/>
            <person name="Yang K."/>
            <person name="Chao B."/>
            <person name="Wang X."/>
            <person name="Li Y."/>
            <person name="Pan X."/>
            <person name="You X."/>
            <person name="Zhang Y."/>
            <person name="Yang J."/>
            <person name="Li J."/>
            <person name="Zhang X."/>
            <person name="Liu S."/>
            <person name="Sun C."/>
            <person name="Yang J."/>
            <person name="Shi Q."/>
        </authorList>
    </citation>
    <scope>NUCLEOTIDE SEQUENCE [LARGE SCALE GENOMIC DNA]</scope>
    <source>
        <strain evidence="2">JWS20170419001</strain>
        <tissue evidence="2">Muscle</tissue>
    </source>
</reference>
<accession>A0A556TWB5</accession>
<dbReference type="Proteomes" id="UP000319801">
    <property type="component" value="Unassembled WGS sequence"/>
</dbReference>
<comment type="caution">
    <text evidence="2">The sequence shown here is derived from an EMBL/GenBank/DDBJ whole genome shotgun (WGS) entry which is preliminary data.</text>
</comment>
<feature type="compositionally biased region" description="Polar residues" evidence="1">
    <location>
        <begin position="8"/>
        <end position="21"/>
    </location>
</feature>
<feature type="region of interest" description="Disordered" evidence="1">
    <location>
        <begin position="1"/>
        <end position="70"/>
    </location>
</feature>
<protein>
    <submittedName>
        <fullName evidence="2">Uncharacterized protein</fullName>
    </submittedName>
</protein>
<dbReference type="AlphaFoldDB" id="A0A556TWB5"/>
<name>A0A556TWB5_BAGYA</name>